<dbReference type="InterPro" id="IPR005202">
    <property type="entry name" value="TF_GRAS"/>
</dbReference>
<dbReference type="InParanoid" id="A0A7J7E349"/>
<dbReference type="OrthoDB" id="764992at2759"/>
<comment type="subcellular location">
    <subcellularLocation>
        <location evidence="1">Nucleus</location>
    </subcellularLocation>
</comment>
<comment type="caution">
    <text evidence="7">The sequence shown here is derived from an EMBL/GenBank/DDBJ whole genome shotgun (WGS) entry which is preliminary data.</text>
</comment>
<evidence type="ECO:0000256" key="3">
    <source>
        <dbReference type="ARBA" id="ARBA00023163"/>
    </source>
</evidence>
<evidence type="ECO:0000256" key="4">
    <source>
        <dbReference type="ARBA" id="ARBA00023242"/>
    </source>
</evidence>
<feature type="region of interest" description="SAW" evidence="5">
    <location>
        <begin position="435"/>
        <end position="504"/>
    </location>
</feature>
<dbReference type="Pfam" id="PF03514">
    <property type="entry name" value="GRAS"/>
    <property type="match status" value="1"/>
</dbReference>
<feature type="short sequence motif" description="VHIID" evidence="5">
    <location>
        <begin position="249"/>
        <end position="253"/>
    </location>
</feature>
<protein>
    <submittedName>
        <fullName evidence="7">Scarecrow transcription factor family protein</fullName>
    </submittedName>
</protein>
<evidence type="ECO:0000313" key="7">
    <source>
        <dbReference type="EMBL" id="KAF5752959.1"/>
    </source>
</evidence>
<dbReference type="Proteomes" id="UP000593562">
    <property type="component" value="Unassembled WGS sequence"/>
</dbReference>
<evidence type="ECO:0000256" key="6">
    <source>
        <dbReference type="SAM" id="MobiDB-lite"/>
    </source>
</evidence>
<feature type="region of interest" description="Disordered" evidence="6">
    <location>
        <begin position="15"/>
        <end position="34"/>
    </location>
</feature>
<dbReference type="EMBL" id="JAAARO010000001">
    <property type="protein sequence ID" value="KAF5752959.1"/>
    <property type="molecule type" value="Genomic_DNA"/>
</dbReference>
<evidence type="ECO:0000256" key="1">
    <source>
        <dbReference type="ARBA" id="ARBA00004123"/>
    </source>
</evidence>
<dbReference type="GO" id="GO:0005634">
    <property type="term" value="C:nucleus"/>
    <property type="evidence" value="ECO:0007669"/>
    <property type="project" value="UniProtKB-SubCell"/>
</dbReference>
<evidence type="ECO:0000313" key="8">
    <source>
        <dbReference type="Proteomes" id="UP000593562"/>
    </source>
</evidence>
<name>A0A7J7E349_TRIWF</name>
<keyword evidence="8" id="KW-1185">Reference proteome</keyword>
<reference evidence="7 8" key="1">
    <citation type="journal article" date="2020" name="Nat. Commun.">
        <title>Genome of Tripterygium wilfordii and identification of cytochrome P450 involved in triptolide biosynthesis.</title>
        <authorList>
            <person name="Tu L."/>
            <person name="Su P."/>
            <person name="Zhang Z."/>
            <person name="Gao L."/>
            <person name="Wang J."/>
            <person name="Hu T."/>
            <person name="Zhou J."/>
            <person name="Zhang Y."/>
            <person name="Zhao Y."/>
            <person name="Liu Y."/>
            <person name="Song Y."/>
            <person name="Tong Y."/>
            <person name="Lu Y."/>
            <person name="Yang J."/>
            <person name="Xu C."/>
            <person name="Jia M."/>
            <person name="Peters R.J."/>
            <person name="Huang L."/>
            <person name="Gao W."/>
        </authorList>
    </citation>
    <scope>NUCLEOTIDE SEQUENCE [LARGE SCALE GENOMIC DNA]</scope>
    <source>
        <strain evidence="8">cv. XIE 37</strain>
        <tissue evidence="7">Leaf</tissue>
    </source>
</reference>
<organism evidence="7 8">
    <name type="scientific">Tripterygium wilfordii</name>
    <name type="common">Thunder God vine</name>
    <dbReference type="NCBI Taxonomy" id="458696"/>
    <lineage>
        <taxon>Eukaryota</taxon>
        <taxon>Viridiplantae</taxon>
        <taxon>Streptophyta</taxon>
        <taxon>Embryophyta</taxon>
        <taxon>Tracheophyta</taxon>
        <taxon>Spermatophyta</taxon>
        <taxon>Magnoliopsida</taxon>
        <taxon>eudicotyledons</taxon>
        <taxon>Gunneridae</taxon>
        <taxon>Pentapetalae</taxon>
        <taxon>rosids</taxon>
        <taxon>fabids</taxon>
        <taxon>Celastrales</taxon>
        <taxon>Celastraceae</taxon>
        <taxon>Tripterygium</taxon>
    </lineage>
</organism>
<accession>A0A7J7E349</accession>
<feature type="region of interest" description="Leucine repeat II (LRII)" evidence="5">
    <location>
        <begin position="299"/>
        <end position="331"/>
    </location>
</feature>
<dbReference type="PROSITE" id="PS50985">
    <property type="entry name" value="GRAS"/>
    <property type="match status" value="1"/>
</dbReference>
<keyword evidence="2" id="KW-0805">Transcription regulation</keyword>
<dbReference type="AlphaFoldDB" id="A0A7J7E349"/>
<gene>
    <name evidence="7" type="ORF">HS088_TW01G00877</name>
</gene>
<dbReference type="FunCoup" id="A0A7J7E349">
    <property type="interactions" value="385"/>
</dbReference>
<comment type="caution">
    <text evidence="5">Lacks conserved residue(s) required for the propagation of feature annotation.</text>
</comment>
<keyword evidence="3" id="KW-0804">Transcription</keyword>
<evidence type="ECO:0000256" key="2">
    <source>
        <dbReference type="ARBA" id="ARBA00023015"/>
    </source>
</evidence>
<sequence length="506" mass="56830">MLATTNTIAQDFVYEPTSVLDPHQSPSPETEKPVVSGVIDKLSQPNDQPPLDLDDHALQNFDWDSVMGYLEFHDESVVPALTNLNPQFSRTATDSHQITHQLSELVGFNQFVNPDFNISDGFSNAIPSVDFTSNWSSMGLDFVQELIKAADCFDSNELQLAQVILDRLNQRLRSPDGKPIERAAFFFKEALQSLLDGSIIPNRLSSWPEIVQTIRAYKAFSSMSPIPMFTLFTANQALLESMEGSPPFIHIIDFDIGLGGQYASLMGELAEKAISCKINAPVLRITAVVAEEYAIETRLIKENLTQFAQELKIRFQIEFVLIRTFEMLAFKAVKFVDGERIAVLLSPTIFRRLGTTTNFASFFSDLRRLSPSVVVFVDNEECTESGAASFRQNFINSLEFYSVMFESLDAAVAGSDWERRIEMFLLRPKIFAAVQAAGRRVAPPWRELFGGAGMKPVQLSQFADFQAEFLLSTVQVDGFRVAKRQADLVLYWHQHSLVATTAWKCR</sequence>
<comment type="similarity">
    <text evidence="5">Belongs to the GRAS family.</text>
</comment>
<feature type="region of interest" description="PFYRE" evidence="5">
    <location>
        <begin position="341"/>
        <end position="432"/>
    </location>
</feature>
<evidence type="ECO:0000256" key="5">
    <source>
        <dbReference type="PROSITE-ProRule" id="PRU01191"/>
    </source>
</evidence>
<dbReference type="PANTHER" id="PTHR31636">
    <property type="entry name" value="OSJNBA0084A10.13 PROTEIN-RELATED"/>
    <property type="match status" value="1"/>
</dbReference>
<proteinExistence type="inferred from homology"/>
<keyword evidence="4" id="KW-0539">Nucleus</keyword>